<accession>A0A8J5SQG5</accession>
<dbReference type="Proteomes" id="UP000729402">
    <property type="component" value="Unassembled WGS sequence"/>
</dbReference>
<gene>
    <name evidence="2" type="ORF">GUJ93_ZPchr0004g39775</name>
</gene>
<comment type="caution">
    <text evidence="2">The sequence shown here is derived from an EMBL/GenBank/DDBJ whole genome shotgun (WGS) entry which is preliminary data.</text>
</comment>
<evidence type="ECO:0000256" key="1">
    <source>
        <dbReference type="SAM" id="MobiDB-lite"/>
    </source>
</evidence>
<keyword evidence="3" id="KW-1185">Reference proteome</keyword>
<reference evidence="2" key="1">
    <citation type="journal article" date="2021" name="bioRxiv">
        <title>Whole Genome Assembly and Annotation of Northern Wild Rice, Zizania palustris L., Supports a Whole Genome Duplication in the Zizania Genus.</title>
        <authorList>
            <person name="Haas M."/>
            <person name="Kono T."/>
            <person name="Macchietto M."/>
            <person name="Millas R."/>
            <person name="McGilp L."/>
            <person name="Shao M."/>
            <person name="Duquette J."/>
            <person name="Hirsch C.N."/>
            <person name="Kimball J."/>
        </authorList>
    </citation>
    <scope>NUCLEOTIDE SEQUENCE</scope>
    <source>
        <tissue evidence="2">Fresh leaf tissue</tissue>
    </source>
</reference>
<dbReference type="AlphaFoldDB" id="A0A8J5SQG5"/>
<sequence>MGRSSWGGGRADYRGGEHRRWRRGPWRLCRTAVGHGDRRCQRRLWLAARDWGWRWWRGLGPAAGDRDRRWQWGSVVAARTRAADGDRRWQRGPGRWRRGPGRLSAGTGGGGDRVGSGDRHWWRWSTWVVRSTGVVAVGEEHSEVCH</sequence>
<proteinExistence type="predicted"/>
<feature type="region of interest" description="Disordered" evidence="1">
    <location>
        <begin position="83"/>
        <end position="116"/>
    </location>
</feature>
<evidence type="ECO:0000313" key="3">
    <source>
        <dbReference type="Proteomes" id="UP000729402"/>
    </source>
</evidence>
<organism evidence="2 3">
    <name type="scientific">Zizania palustris</name>
    <name type="common">Northern wild rice</name>
    <dbReference type="NCBI Taxonomy" id="103762"/>
    <lineage>
        <taxon>Eukaryota</taxon>
        <taxon>Viridiplantae</taxon>
        <taxon>Streptophyta</taxon>
        <taxon>Embryophyta</taxon>
        <taxon>Tracheophyta</taxon>
        <taxon>Spermatophyta</taxon>
        <taxon>Magnoliopsida</taxon>
        <taxon>Liliopsida</taxon>
        <taxon>Poales</taxon>
        <taxon>Poaceae</taxon>
        <taxon>BOP clade</taxon>
        <taxon>Oryzoideae</taxon>
        <taxon>Oryzeae</taxon>
        <taxon>Zizaniinae</taxon>
        <taxon>Zizania</taxon>
    </lineage>
</organism>
<evidence type="ECO:0000313" key="2">
    <source>
        <dbReference type="EMBL" id="KAG8065065.1"/>
    </source>
</evidence>
<reference evidence="2" key="2">
    <citation type="submission" date="2021-02" db="EMBL/GenBank/DDBJ databases">
        <authorList>
            <person name="Kimball J.A."/>
            <person name="Haas M.W."/>
            <person name="Macchietto M."/>
            <person name="Kono T."/>
            <person name="Duquette J."/>
            <person name="Shao M."/>
        </authorList>
    </citation>
    <scope>NUCLEOTIDE SEQUENCE</scope>
    <source>
        <tissue evidence="2">Fresh leaf tissue</tissue>
    </source>
</reference>
<name>A0A8J5SQG5_ZIZPA</name>
<protein>
    <submittedName>
        <fullName evidence="2">Uncharacterized protein</fullName>
    </submittedName>
</protein>
<dbReference type="EMBL" id="JAAALK010000285">
    <property type="protein sequence ID" value="KAG8065065.1"/>
    <property type="molecule type" value="Genomic_DNA"/>
</dbReference>